<evidence type="ECO:0000256" key="5">
    <source>
        <dbReference type="SAM" id="Phobius"/>
    </source>
</evidence>
<dbReference type="AlphaFoldDB" id="A0A2R8BVE0"/>
<dbReference type="CDD" id="cd06225">
    <property type="entry name" value="HAMP"/>
    <property type="match status" value="2"/>
</dbReference>
<sequence>MGMTIKTRLIAVFAVLIALLGLSSFIALNQAGRLNAEIAEITEEFAYRQELSLDMKASAAETVNFVKGYLMAKNRGDAEVYAARVDEQIARVEQAQNSLAPLLRTEESRTILEHFTVDWGEFLAIEGELRQFGLENTGIRATEISITEMEPAFADLMTSLDAVIMPAREQLLNDATPDRDLVALEAALDRGMDDVREIQALHTDMLVDATQESRDANAEMIAAAEARFAQQIETAASVAPSGFRIPLQQIEADWDAYSDTFERFVATVIQSTNERAHETMITELEPAFVEAFEDADEMAERASALMDEAAKQAETLYHNATRLLITVGAVAAAIAIAAAFWLAVTISRGLSHAVTVVKEVARGNLDVDAKTTSRDEIGVLLNAMDEMVGDLKRMSRAAESISKGDLRAEVTPRSDDDRLGISLRDMVIKLREVISNASASATYVAEGAGNMSTTAEQLSAGSSQQAAAAQEASASIEEMTANIRQNADNAGQTEKIANQSAEEAKKSGEAVASAVQSMKSIADKINIIQEIARQTDLLALNAAVEAARAGSHGKGFAVVASEVRKLAERSQLAATEIRQLSAETVDVSGEAGRMLETLVPNIQRTADLVQEISASTREQNIGAEQINQAIRELDKVIQQNANAAEESAATSQELAAQSQQLTTTISFFELDDAAKRPAAQAKPRVVASDAKPAEVQKPAKDIEAFDLDLSSEEFSDADFRRYGT</sequence>
<dbReference type="Pfam" id="PF12729">
    <property type="entry name" value="4HB_MCP_1"/>
    <property type="match status" value="1"/>
</dbReference>
<dbReference type="InterPro" id="IPR003660">
    <property type="entry name" value="HAMP_dom"/>
</dbReference>
<dbReference type="Proteomes" id="UP000244912">
    <property type="component" value="Unassembled WGS sequence"/>
</dbReference>
<evidence type="ECO:0000256" key="2">
    <source>
        <dbReference type="ARBA" id="ARBA00029447"/>
    </source>
</evidence>
<accession>A0A2R8BVE0</accession>
<dbReference type="SUPFAM" id="SSF58104">
    <property type="entry name" value="Methyl-accepting chemotaxis protein (MCP) signaling domain"/>
    <property type="match status" value="1"/>
</dbReference>
<keyword evidence="9" id="KW-1185">Reference proteome</keyword>
<keyword evidence="3" id="KW-0807">Transducer</keyword>
<name>A0A2R8BVE0_9RHOB</name>
<dbReference type="SMART" id="SM00283">
    <property type="entry name" value="MA"/>
    <property type="match status" value="1"/>
</dbReference>
<dbReference type="Gene3D" id="6.10.340.10">
    <property type="match status" value="1"/>
</dbReference>
<dbReference type="Pfam" id="PF00672">
    <property type="entry name" value="HAMP"/>
    <property type="match status" value="1"/>
</dbReference>
<proteinExistence type="inferred from homology"/>
<dbReference type="InterPro" id="IPR051310">
    <property type="entry name" value="MCP_chemotaxis"/>
</dbReference>
<dbReference type="EMBL" id="ONZF01000003">
    <property type="protein sequence ID" value="SPJ24129.1"/>
    <property type="molecule type" value="Genomic_DNA"/>
</dbReference>
<evidence type="ECO:0000256" key="1">
    <source>
        <dbReference type="ARBA" id="ARBA00022500"/>
    </source>
</evidence>
<keyword evidence="5" id="KW-0812">Transmembrane</keyword>
<keyword evidence="5" id="KW-0472">Membrane</keyword>
<dbReference type="PROSITE" id="PS50111">
    <property type="entry name" value="CHEMOTAXIS_TRANSDUC_2"/>
    <property type="match status" value="1"/>
</dbReference>
<dbReference type="GO" id="GO:0004888">
    <property type="term" value="F:transmembrane signaling receptor activity"/>
    <property type="evidence" value="ECO:0007669"/>
    <property type="project" value="TreeGrafter"/>
</dbReference>
<feature type="domain" description="HAMP" evidence="7">
    <location>
        <begin position="344"/>
        <end position="396"/>
    </location>
</feature>
<keyword evidence="5" id="KW-1133">Transmembrane helix</keyword>
<dbReference type="GO" id="GO:0006935">
    <property type="term" value="P:chemotaxis"/>
    <property type="evidence" value="ECO:0007669"/>
    <property type="project" value="UniProtKB-KW"/>
</dbReference>
<comment type="similarity">
    <text evidence="2">Belongs to the methyl-accepting chemotaxis (MCP) protein family.</text>
</comment>
<dbReference type="PROSITE" id="PS50885">
    <property type="entry name" value="HAMP"/>
    <property type="match status" value="1"/>
</dbReference>
<evidence type="ECO:0000256" key="3">
    <source>
        <dbReference type="PROSITE-ProRule" id="PRU00284"/>
    </source>
</evidence>
<dbReference type="PANTHER" id="PTHR43531:SF11">
    <property type="entry name" value="METHYL-ACCEPTING CHEMOTAXIS PROTEIN 3"/>
    <property type="match status" value="1"/>
</dbReference>
<dbReference type="InterPro" id="IPR024478">
    <property type="entry name" value="HlyB_4HB_MCP"/>
</dbReference>
<dbReference type="Pfam" id="PF00015">
    <property type="entry name" value="MCPsignal"/>
    <property type="match status" value="1"/>
</dbReference>
<dbReference type="GO" id="GO:0005886">
    <property type="term" value="C:plasma membrane"/>
    <property type="evidence" value="ECO:0007669"/>
    <property type="project" value="TreeGrafter"/>
</dbReference>
<gene>
    <name evidence="8" type="primary">trg_1</name>
    <name evidence="8" type="ORF">PAA8504_01956</name>
</gene>
<organism evidence="8 9">
    <name type="scientific">Palleronia abyssalis</name>
    <dbReference type="NCBI Taxonomy" id="1501240"/>
    <lineage>
        <taxon>Bacteria</taxon>
        <taxon>Pseudomonadati</taxon>
        <taxon>Pseudomonadota</taxon>
        <taxon>Alphaproteobacteria</taxon>
        <taxon>Rhodobacterales</taxon>
        <taxon>Roseobacteraceae</taxon>
        <taxon>Palleronia</taxon>
    </lineage>
</organism>
<evidence type="ECO:0000259" key="7">
    <source>
        <dbReference type="PROSITE" id="PS50885"/>
    </source>
</evidence>
<evidence type="ECO:0000313" key="8">
    <source>
        <dbReference type="EMBL" id="SPJ24129.1"/>
    </source>
</evidence>
<evidence type="ECO:0000259" key="6">
    <source>
        <dbReference type="PROSITE" id="PS50111"/>
    </source>
</evidence>
<feature type="transmembrane region" description="Helical" evidence="5">
    <location>
        <begin position="323"/>
        <end position="344"/>
    </location>
</feature>
<dbReference type="PANTHER" id="PTHR43531">
    <property type="entry name" value="PROTEIN ICFG"/>
    <property type="match status" value="1"/>
</dbReference>
<dbReference type="SMART" id="SM00304">
    <property type="entry name" value="HAMP"/>
    <property type="match status" value="1"/>
</dbReference>
<protein>
    <submittedName>
        <fullName evidence="8">Methyl-accepting chemotaxis protein III</fullName>
    </submittedName>
</protein>
<feature type="region of interest" description="Disordered" evidence="4">
    <location>
        <begin position="676"/>
        <end position="699"/>
    </location>
</feature>
<dbReference type="Gene3D" id="1.10.287.950">
    <property type="entry name" value="Methyl-accepting chemotaxis protein"/>
    <property type="match status" value="1"/>
</dbReference>
<dbReference type="InterPro" id="IPR004089">
    <property type="entry name" value="MCPsignal_dom"/>
</dbReference>
<feature type="domain" description="Methyl-accepting transducer" evidence="6">
    <location>
        <begin position="440"/>
        <end position="655"/>
    </location>
</feature>
<evidence type="ECO:0000256" key="4">
    <source>
        <dbReference type="SAM" id="MobiDB-lite"/>
    </source>
</evidence>
<dbReference type="GO" id="GO:0007165">
    <property type="term" value="P:signal transduction"/>
    <property type="evidence" value="ECO:0007669"/>
    <property type="project" value="UniProtKB-KW"/>
</dbReference>
<evidence type="ECO:0000313" key="9">
    <source>
        <dbReference type="Proteomes" id="UP000244912"/>
    </source>
</evidence>
<reference evidence="9" key="1">
    <citation type="submission" date="2018-03" db="EMBL/GenBank/DDBJ databases">
        <authorList>
            <person name="Rodrigo-Torres L."/>
            <person name="Arahal R. D."/>
            <person name="Lucena T."/>
        </authorList>
    </citation>
    <scope>NUCLEOTIDE SEQUENCE [LARGE SCALE GENOMIC DNA]</scope>
    <source>
        <strain evidence="9">CECT 8504</strain>
    </source>
</reference>
<keyword evidence="1" id="KW-0145">Chemotaxis</keyword>
<dbReference type="OrthoDB" id="9814362at2"/>